<feature type="domain" description="Reverse transcriptase" evidence="1">
    <location>
        <begin position="1"/>
        <end position="74"/>
    </location>
</feature>
<dbReference type="AlphaFoldDB" id="A0A1G2UJY6"/>
<comment type="caution">
    <text evidence="2">The sequence shown here is derived from an EMBL/GenBank/DDBJ whole genome shotgun (WGS) entry which is preliminary data.</text>
</comment>
<dbReference type="Proteomes" id="UP000177202">
    <property type="component" value="Unassembled WGS sequence"/>
</dbReference>
<dbReference type="InterPro" id="IPR043502">
    <property type="entry name" value="DNA/RNA_pol_sf"/>
</dbReference>
<evidence type="ECO:0000313" key="2">
    <source>
        <dbReference type="EMBL" id="OHB09717.1"/>
    </source>
</evidence>
<dbReference type="PROSITE" id="PS50878">
    <property type="entry name" value="RT_POL"/>
    <property type="match status" value="1"/>
</dbReference>
<proteinExistence type="predicted"/>
<evidence type="ECO:0000313" key="3">
    <source>
        <dbReference type="Proteomes" id="UP000177202"/>
    </source>
</evidence>
<organism evidence="2 3">
    <name type="scientific">Candidatus Zambryskibacteria bacterium RIFCSPLOWO2_02_FULL_44_12b</name>
    <dbReference type="NCBI Taxonomy" id="1802772"/>
    <lineage>
        <taxon>Bacteria</taxon>
        <taxon>Candidatus Zambryskiibacteriota</taxon>
    </lineage>
</organism>
<name>A0A1G2UJY6_9BACT</name>
<dbReference type="Pfam" id="PF00078">
    <property type="entry name" value="RVT_1"/>
    <property type="match status" value="1"/>
</dbReference>
<dbReference type="STRING" id="1802772.A3H60_02395"/>
<dbReference type="EMBL" id="MHWP01000028">
    <property type="protein sequence ID" value="OHB09717.1"/>
    <property type="molecule type" value="Genomic_DNA"/>
</dbReference>
<evidence type="ECO:0000259" key="1">
    <source>
        <dbReference type="PROSITE" id="PS50878"/>
    </source>
</evidence>
<accession>A0A1G2UJY6</accession>
<sequence>MNEFDQFVKQNLKVKCYARYTDDFIIVSENMEYLRNLIEPINTFLKTKLKLSLHPNKVEILRCNRGVDFLGSILFPHYRLIRKKTRKRMIRKLSEKIKLYKQGLISRKSLDQTLQSCLGVFSHSNSYHLSTDLQNQFWFWLGTSR</sequence>
<protein>
    <recommendedName>
        <fullName evidence="1">Reverse transcriptase domain-containing protein</fullName>
    </recommendedName>
</protein>
<reference evidence="2 3" key="1">
    <citation type="journal article" date="2016" name="Nat. Commun.">
        <title>Thousands of microbial genomes shed light on interconnected biogeochemical processes in an aquifer system.</title>
        <authorList>
            <person name="Anantharaman K."/>
            <person name="Brown C.T."/>
            <person name="Hug L.A."/>
            <person name="Sharon I."/>
            <person name="Castelle C.J."/>
            <person name="Probst A.J."/>
            <person name="Thomas B.C."/>
            <person name="Singh A."/>
            <person name="Wilkins M.J."/>
            <person name="Karaoz U."/>
            <person name="Brodie E.L."/>
            <person name="Williams K.H."/>
            <person name="Hubbard S.S."/>
            <person name="Banfield J.F."/>
        </authorList>
    </citation>
    <scope>NUCLEOTIDE SEQUENCE [LARGE SCALE GENOMIC DNA]</scope>
</reference>
<dbReference type="InterPro" id="IPR000477">
    <property type="entry name" value="RT_dom"/>
</dbReference>
<dbReference type="SUPFAM" id="SSF56672">
    <property type="entry name" value="DNA/RNA polymerases"/>
    <property type="match status" value="1"/>
</dbReference>
<gene>
    <name evidence="2" type="ORF">A3H60_02395</name>
</gene>